<organism evidence="2 3">
    <name type="scientific">Dipteronia dyeriana</name>
    <dbReference type="NCBI Taxonomy" id="168575"/>
    <lineage>
        <taxon>Eukaryota</taxon>
        <taxon>Viridiplantae</taxon>
        <taxon>Streptophyta</taxon>
        <taxon>Embryophyta</taxon>
        <taxon>Tracheophyta</taxon>
        <taxon>Spermatophyta</taxon>
        <taxon>Magnoliopsida</taxon>
        <taxon>eudicotyledons</taxon>
        <taxon>Gunneridae</taxon>
        <taxon>Pentapetalae</taxon>
        <taxon>rosids</taxon>
        <taxon>malvids</taxon>
        <taxon>Sapindales</taxon>
        <taxon>Sapindaceae</taxon>
        <taxon>Hippocastanoideae</taxon>
        <taxon>Acereae</taxon>
        <taxon>Dipteronia</taxon>
    </lineage>
</organism>
<reference evidence="2" key="1">
    <citation type="journal article" date="2023" name="Plant J.">
        <title>Genome sequences and population genomics provide insights into the demographic history, inbreeding, and mutation load of two 'living fossil' tree species of Dipteronia.</title>
        <authorList>
            <person name="Feng Y."/>
            <person name="Comes H.P."/>
            <person name="Chen J."/>
            <person name="Zhu S."/>
            <person name="Lu R."/>
            <person name="Zhang X."/>
            <person name="Li P."/>
            <person name="Qiu J."/>
            <person name="Olsen K.M."/>
            <person name="Qiu Y."/>
        </authorList>
    </citation>
    <scope>NUCLEOTIDE SEQUENCE</scope>
    <source>
        <strain evidence="2">KIB01</strain>
    </source>
</reference>
<accession>A0AAD9XEE0</accession>
<dbReference type="EMBL" id="JANJYI010000003">
    <property type="protein sequence ID" value="KAK2657929.1"/>
    <property type="molecule type" value="Genomic_DNA"/>
</dbReference>
<dbReference type="Pfam" id="PF10551">
    <property type="entry name" value="MULE"/>
    <property type="match status" value="1"/>
</dbReference>
<proteinExistence type="predicted"/>
<name>A0AAD9XEE0_9ROSI</name>
<evidence type="ECO:0000313" key="2">
    <source>
        <dbReference type="EMBL" id="KAK2657929.1"/>
    </source>
</evidence>
<protein>
    <recommendedName>
        <fullName evidence="1">MULE transposase domain-containing protein</fullName>
    </recommendedName>
</protein>
<evidence type="ECO:0000313" key="3">
    <source>
        <dbReference type="Proteomes" id="UP001280121"/>
    </source>
</evidence>
<dbReference type="PANTHER" id="PTHR31973:SF199">
    <property type="entry name" value="SWIM-TYPE DOMAIN-CONTAINING PROTEIN"/>
    <property type="match status" value="1"/>
</dbReference>
<dbReference type="Proteomes" id="UP001280121">
    <property type="component" value="Unassembled WGS sequence"/>
</dbReference>
<keyword evidence="3" id="KW-1185">Reference proteome</keyword>
<feature type="domain" description="MULE transposase" evidence="1">
    <location>
        <begin position="66"/>
        <end position="138"/>
    </location>
</feature>
<sequence length="139" mass="15888">MIQGSVAEHYSRVWDYGAKILRTNLGSTVSLKCYTREGEVNPTFQRLYICLDALKKGWKEGCMPILGLDGCHTKVVHDGQLLTDVKVDPNNQMYHVAYALVESECRDTWVWFLQLLAMDLEINNSYGMVWISDKQKGLI</sequence>
<dbReference type="PANTHER" id="PTHR31973">
    <property type="entry name" value="POLYPROTEIN, PUTATIVE-RELATED"/>
    <property type="match status" value="1"/>
</dbReference>
<gene>
    <name evidence="2" type="ORF">Ddye_010981</name>
</gene>
<dbReference type="AlphaFoldDB" id="A0AAD9XEE0"/>
<evidence type="ECO:0000259" key="1">
    <source>
        <dbReference type="Pfam" id="PF10551"/>
    </source>
</evidence>
<dbReference type="InterPro" id="IPR018289">
    <property type="entry name" value="MULE_transposase_dom"/>
</dbReference>
<comment type="caution">
    <text evidence="2">The sequence shown here is derived from an EMBL/GenBank/DDBJ whole genome shotgun (WGS) entry which is preliminary data.</text>
</comment>